<dbReference type="FunFam" id="2.40.33.10:FF:000023">
    <property type="entry name" value="Pyruvate kinase PKM"/>
    <property type="match status" value="1"/>
</dbReference>
<comment type="similarity">
    <text evidence="3 13">Belongs to the pyruvate kinase family.</text>
</comment>
<evidence type="ECO:0000313" key="16">
    <source>
        <dbReference type="EMBL" id="KAK5648594.1"/>
    </source>
</evidence>
<dbReference type="PRINTS" id="PR01050">
    <property type="entry name" value="PYRUVTKNASE"/>
</dbReference>
<evidence type="ECO:0000313" key="17">
    <source>
        <dbReference type="Proteomes" id="UP001329430"/>
    </source>
</evidence>
<keyword evidence="7" id="KW-0547">Nucleotide-binding</keyword>
<dbReference type="InterPro" id="IPR001697">
    <property type="entry name" value="Pyr_Knase"/>
</dbReference>
<dbReference type="GO" id="GO:0016301">
    <property type="term" value="F:kinase activity"/>
    <property type="evidence" value="ECO:0007669"/>
    <property type="project" value="UniProtKB-KW"/>
</dbReference>
<evidence type="ECO:0000256" key="2">
    <source>
        <dbReference type="ARBA" id="ARBA00004997"/>
    </source>
</evidence>
<feature type="domain" description="Pyruvate kinase C-terminal" evidence="15">
    <location>
        <begin position="349"/>
        <end position="413"/>
    </location>
</feature>
<evidence type="ECO:0000256" key="5">
    <source>
        <dbReference type="ARBA" id="ARBA00022679"/>
    </source>
</evidence>
<keyword evidence="6" id="KW-0479">Metal-binding</keyword>
<dbReference type="InterPro" id="IPR040442">
    <property type="entry name" value="Pyrv_kinase-like_dom_sf"/>
</dbReference>
<keyword evidence="10 13" id="KW-0460">Magnesium</keyword>
<keyword evidence="17" id="KW-1185">Reference proteome</keyword>
<reference evidence="16 17" key="1">
    <citation type="journal article" date="2024" name="Insects">
        <title>An Improved Chromosome-Level Genome Assembly of the Firefly Pyrocoelia pectoralis.</title>
        <authorList>
            <person name="Fu X."/>
            <person name="Meyer-Rochow V.B."/>
            <person name="Ballantyne L."/>
            <person name="Zhu X."/>
        </authorList>
    </citation>
    <scope>NUCLEOTIDE SEQUENCE [LARGE SCALE GENOMIC DNA]</scope>
    <source>
        <strain evidence="16">XCY_ONT2</strain>
    </source>
</reference>
<evidence type="ECO:0000256" key="7">
    <source>
        <dbReference type="ARBA" id="ARBA00022741"/>
    </source>
</evidence>
<protein>
    <recommendedName>
        <fullName evidence="4 13">Pyruvate kinase</fullName>
        <ecNumber evidence="4 13">2.7.1.40</ecNumber>
    </recommendedName>
</protein>
<dbReference type="InterPro" id="IPR015795">
    <property type="entry name" value="Pyrv_Knase_C"/>
</dbReference>
<evidence type="ECO:0000256" key="3">
    <source>
        <dbReference type="ARBA" id="ARBA00008663"/>
    </source>
</evidence>
<evidence type="ECO:0000256" key="10">
    <source>
        <dbReference type="ARBA" id="ARBA00022842"/>
    </source>
</evidence>
<evidence type="ECO:0000256" key="1">
    <source>
        <dbReference type="ARBA" id="ARBA00001958"/>
    </source>
</evidence>
<gene>
    <name evidence="16" type="ORF">RI129_003486</name>
</gene>
<keyword evidence="5 13" id="KW-0808">Transferase</keyword>
<comment type="catalytic activity">
    <reaction evidence="13">
        <text>pyruvate + ATP = phosphoenolpyruvate + ADP + H(+)</text>
        <dbReference type="Rhea" id="RHEA:18157"/>
        <dbReference type="ChEBI" id="CHEBI:15361"/>
        <dbReference type="ChEBI" id="CHEBI:15378"/>
        <dbReference type="ChEBI" id="CHEBI:30616"/>
        <dbReference type="ChEBI" id="CHEBI:58702"/>
        <dbReference type="ChEBI" id="CHEBI:456216"/>
        <dbReference type="EC" id="2.7.1.40"/>
    </reaction>
</comment>
<evidence type="ECO:0000256" key="11">
    <source>
        <dbReference type="ARBA" id="ARBA00023152"/>
    </source>
</evidence>
<keyword evidence="9" id="KW-0067">ATP-binding</keyword>
<dbReference type="GO" id="GO:0030955">
    <property type="term" value="F:potassium ion binding"/>
    <property type="evidence" value="ECO:0007669"/>
    <property type="project" value="InterPro"/>
</dbReference>
<dbReference type="Pfam" id="PF02887">
    <property type="entry name" value="PK_C"/>
    <property type="match status" value="1"/>
</dbReference>
<proteinExistence type="inferred from homology"/>
<dbReference type="EMBL" id="JAVRBK010000002">
    <property type="protein sequence ID" value="KAK5648594.1"/>
    <property type="molecule type" value="Genomic_DNA"/>
</dbReference>
<dbReference type="PANTHER" id="PTHR11817">
    <property type="entry name" value="PYRUVATE KINASE"/>
    <property type="match status" value="1"/>
</dbReference>
<evidence type="ECO:0000256" key="6">
    <source>
        <dbReference type="ARBA" id="ARBA00022723"/>
    </source>
</evidence>
<sequence length="429" mass="47305">MMAAGMTVARLNLAYDSHAHHAETIANIKTAVDNYSKKIGTPYSLAIGVDIKGPEIRIGSVDRSGATETTLKRGDTVKLTVDVEYAERGTNKIIYIDYENIIKFVNRGDRLYLNDGNIALICTGVGSDYLNCVIEVGGVLPRNSDVKIPWVILDLPDVSEQDVKDINFAIQQGVDILFASFVRNVFGPIEIRNLLGKKGENMLIISKIENHQGLRNVKEIMNVSDGIMIMRVILGLEIPPEKIFLAQKSISANCTAVGKPIMCVTGPMEAMVKRNKPSRPEIADIANLIVDGMDCALLTDETSKGPNPVSYVNHMVVICKEAETVARHKEISLIIRSKVKFPVKIIHVLALSAVEAVEKCQAAAIIVISYTGVSAKLISKYKPACPIIAVTRNKKMIPHWLLYRSILPLYLDGEDYDLFELLLTKELSF</sequence>
<dbReference type="InterPro" id="IPR015813">
    <property type="entry name" value="Pyrv/PenolPyrv_kinase-like_dom"/>
</dbReference>
<dbReference type="Pfam" id="PF00224">
    <property type="entry name" value="PK"/>
    <property type="match status" value="1"/>
</dbReference>
<dbReference type="SUPFAM" id="SSF51621">
    <property type="entry name" value="Phosphoenolpyruvate/pyruvate domain"/>
    <property type="match status" value="1"/>
</dbReference>
<dbReference type="InterPro" id="IPR036918">
    <property type="entry name" value="Pyrv_Knase_C_sf"/>
</dbReference>
<dbReference type="AlphaFoldDB" id="A0AAN7VPG1"/>
<dbReference type="Gene3D" id="3.20.20.60">
    <property type="entry name" value="Phosphoenolpyruvate-binding domains"/>
    <property type="match status" value="1"/>
</dbReference>
<evidence type="ECO:0000256" key="8">
    <source>
        <dbReference type="ARBA" id="ARBA00022777"/>
    </source>
</evidence>
<dbReference type="GO" id="GO:0000287">
    <property type="term" value="F:magnesium ion binding"/>
    <property type="evidence" value="ECO:0007669"/>
    <property type="project" value="InterPro"/>
</dbReference>
<evidence type="ECO:0000256" key="13">
    <source>
        <dbReference type="RuleBase" id="RU000504"/>
    </source>
</evidence>
<dbReference type="Proteomes" id="UP001329430">
    <property type="component" value="Chromosome 2"/>
</dbReference>
<dbReference type="NCBIfam" id="TIGR01064">
    <property type="entry name" value="pyruv_kin"/>
    <property type="match status" value="1"/>
</dbReference>
<accession>A0AAN7VPG1</accession>
<feature type="domain" description="Pyruvate kinase barrel" evidence="14">
    <location>
        <begin position="1"/>
        <end position="310"/>
    </location>
</feature>
<dbReference type="InterPro" id="IPR015806">
    <property type="entry name" value="Pyrv_Knase_insert_dom_sf"/>
</dbReference>
<dbReference type="EC" id="2.7.1.40" evidence="4 13"/>
<comment type="pathway">
    <text evidence="2 13">Carbohydrate degradation; glycolysis; pyruvate from D-glyceraldehyde 3-phosphate: step 5/5.</text>
</comment>
<dbReference type="SUPFAM" id="SSF52935">
    <property type="entry name" value="PK C-terminal domain-like"/>
    <property type="match status" value="1"/>
</dbReference>
<comment type="cofactor">
    <cofactor evidence="1">
        <name>K(+)</name>
        <dbReference type="ChEBI" id="CHEBI:29103"/>
    </cofactor>
</comment>
<dbReference type="Gene3D" id="2.40.33.10">
    <property type="entry name" value="PK beta-barrel domain-like"/>
    <property type="match status" value="1"/>
</dbReference>
<evidence type="ECO:0000256" key="12">
    <source>
        <dbReference type="ARBA" id="ARBA00023317"/>
    </source>
</evidence>
<dbReference type="Gene3D" id="3.40.1380.20">
    <property type="entry name" value="Pyruvate kinase, C-terminal domain"/>
    <property type="match status" value="1"/>
</dbReference>
<dbReference type="GO" id="GO:0004743">
    <property type="term" value="F:pyruvate kinase activity"/>
    <property type="evidence" value="ECO:0007669"/>
    <property type="project" value="UniProtKB-EC"/>
</dbReference>
<evidence type="ECO:0000259" key="15">
    <source>
        <dbReference type="Pfam" id="PF02887"/>
    </source>
</evidence>
<dbReference type="SUPFAM" id="SSF50800">
    <property type="entry name" value="PK beta-barrel domain-like"/>
    <property type="match status" value="1"/>
</dbReference>
<keyword evidence="8 13" id="KW-0418">Kinase</keyword>
<name>A0AAN7VPG1_9COLE</name>
<evidence type="ECO:0000259" key="14">
    <source>
        <dbReference type="Pfam" id="PF00224"/>
    </source>
</evidence>
<dbReference type="GO" id="GO:0005524">
    <property type="term" value="F:ATP binding"/>
    <property type="evidence" value="ECO:0007669"/>
    <property type="project" value="UniProtKB-KW"/>
</dbReference>
<evidence type="ECO:0000256" key="9">
    <source>
        <dbReference type="ARBA" id="ARBA00022840"/>
    </source>
</evidence>
<dbReference type="InterPro" id="IPR011037">
    <property type="entry name" value="Pyrv_Knase-like_insert_dom_sf"/>
</dbReference>
<comment type="caution">
    <text evidence="16">The sequence shown here is derived from an EMBL/GenBank/DDBJ whole genome shotgun (WGS) entry which is preliminary data.</text>
</comment>
<keyword evidence="12" id="KW-0670">Pyruvate</keyword>
<dbReference type="InterPro" id="IPR015793">
    <property type="entry name" value="Pyrv_Knase_brl"/>
</dbReference>
<keyword evidence="11 13" id="KW-0324">Glycolysis</keyword>
<organism evidence="16 17">
    <name type="scientific">Pyrocoelia pectoralis</name>
    <dbReference type="NCBI Taxonomy" id="417401"/>
    <lineage>
        <taxon>Eukaryota</taxon>
        <taxon>Metazoa</taxon>
        <taxon>Ecdysozoa</taxon>
        <taxon>Arthropoda</taxon>
        <taxon>Hexapoda</taxon>
        <taxon>Insecta</taxon>
        <taxon>Pterygota</taxon>
        <taxon>Neoptera</taxon>
        <taxon>Endopterygota</taxon>
        <taxon>Coleoptera</taxon>
        <taxon>Polyphaga</taxon>
        <taxon>Elateriformia</taxon>
        <taxon>Elateroidea</taxon>
        <taxon>Lampyridae</taxon>
        <taxon>Lampyrinae</taxon>
        <taxon>Pyrocoelia</taxon>
    </lineage>
</organism>
<evidence type="ECO:0000256" key="4">
    <source>
        <dbReference type="ARBA" id="ARBA00012142"/>
    </source>
</evidence>